<dbReference type="PATRIC" id="fig|1158610.3.peg.2857"/>
<feature type="compositionally biased region" description="Basic and acidic residues" evidence="1">
    <location>
        <begin position="165"/>
        <end position="206"/>
    </location>
</feature>
<dbReference type="eggNOG" id="COG5492">
    <property type="taxonomic scope" value="Bacteria"/>
</dbReference>
<sequence>MKIRKLVRTLGVFILLGQQLMVGTNAFSIETTDYSDSPLELTVEGNKELSLTSKTQTVSVDLKDTTSSSDTPSAKLQEPVYAIWFPEGVSYAGTSSPISVETYQDHITFQFVSNKEKEASFSFTANTEENPDELKLQATRSGVGLDIQSNDLLLTPVEDITTQTTEEKSTDSSVKQSEESEKSEDLNEETESKETKEVDIAPKEQTARSLPEGTVLENGMEVSDDFADGITVDEYLAQYTFPHLPKTGVTDAYESTEVDLRTFAPSEIALVYDRATWNAAISNSSIKAISVVKSFAMTAAQSNSGTANRQLVIEGNGMLIDFRSTLSQITGANNVVTIQNLNMYHANYYGAVRPTATTSLLQFHNLNDYGSQIISSQGLPVKISGDFISRFTTSSYKSPIDGSNVNAQYLGQQNFESSNLEFLADSVSTLETYNGSNIDLTAVGDVVVYENAKLNLIAGNKAAAAGEGSSGFAISARYASNFIMEKNSEIDYTYTDPGNGNRNSNGAVYFNGAGTFTMRDGAKMNVTKDSHSGSSGLINFNQGGTFNLSKSSTIDMNVTDASAGAVAVYLRSYLSNYPVFNITDNSRMTVNMKSTGTGTNPIIDAGAYATVNIDSGSTLDIQTQGYKGNIINLGAGNASRKTSFTVGADAKLNVNAQGRTTSTTDVVNVGNYAAFKIVRMGSFKLSANMARYLFTVGTNSTFQFSDALLVDFGYTQEPVAASALINMSGNAGKFLIDIQRVKAWNRSNVPLNDDTPTYDWNPMFGMEIPYAATAVTSANIIGNSTTVGTAESFKKNFNTGPTNGFQRLLFEFIPDVKVLIENQPVDDPANENSKIIKGLTNAGAYVRITDKSAAGAAYSSFPASNNTVSDPTVGGSNPNYTVVADSQGYFEFEVPTSANVPFIAGSTISAYAFLNGKSDSTDPIGSTDVPEEEWDKVVSDKTAPTATGIEQSFAVGDTLPEAKTFVKDAADSNPNTTITASYKETNDVLNGYLSTVGDYDVTIILTDTAGNASEVSAKMHVFDTTAKIEGQDIELKTSEVDSISRTEFEERMKTEIDATAYAIVDSQYKNLDDKIVYDFSRVIQSAGVYTVTLSVPASESGGISVPVKTITVTIKSNGPTAPVDPDNPQEGTTPPEGTENPGTNATGDLRMDYAPSAITFGTVPFAYSEETYNATKPKNTNGEEMTKQWIQISDDRTSLNGWSVKVSQPEEFKDAQGNKILGTTLTIPKGIINNSIDGTIDTTSVDSKMTANSVGLGAGASATLFGAKDAGADSIGKKISTYQWDPTKVTLNVPGGKAKTNTAYETEINWSLVTEPTQ</sequence>
<dbReference type="EMBL" id="AJAT01000017">
    <property type="protein sequence ID" value="EOL42522.1"/>
    <property type="molecule type" value="Genomic_DNA"/>
</dbReference>
<dbReference type="RefSeq" id="WP_010769509.1">
    <property type="nucleotide sequence ID" value="NZ_ASWE01000001.1"/>
</dbReference>
<keyword evidence="4" id="KW-1185">Reference proteome</keyword>
<dbReference type="STRING" id="154621.RV11_GL000692"/>
<organism evidence="3 4">
    <name type="scientific">Enterococcus phoeniculicola ATCC BAA-412</name>
    <dbReference type="NCBI Taxonomy" id="1158610"/>
    <lineage>
        <taxon>Bacteria</taxon>
        <taxon>Bacillati</taxon>
        <taxon>Bacillota</taxon>
        <taxon>Bacilli</taxon>
        <taxon>Lactobacillales</taxon>
        <taxon>Enterococcaceae</taxon>
        <taxon>Enterococcus</taxon>
    </lineage>
</organism>
<dbReference type="InterPro" id="IPR046776">
    <property type="entry name" value="Pectate_lyase_5"/>
</dbReference>
<evidence type="ECO:0000313" key="4">
    <source>
        <dbReference type="Proteomes" id="UP000013785"/>
    </source>
</evidence>
<evidence type="ECO:0000256" key="1">
    <source>
        <dbReference type="SAM" id="MobiDB-lite"/>
    </source>
</evidence>
<proteinExistence type="predicted"/>
<dbReference type="Pfam" id="PF20585">
    <property type="entry name" value="Pectate_lyase_5"/>
    <property type="match status" value="1"/>
</dbReference>
<dbReference type="HOGENOM" id="CLU_263057_0_0_9"/>
<dbReference type="Proteomes" id="UP000013785">
    <property type="component" value="Unassembled WGS sequence"/>
</dbReference>
<evidence type="ECO:0000259" key="2">
    <source>
        <dbReference type="Pfam" id="PF13731"/>
    </source>
</evidence>
<evidence type="ECO:0000313" key="3">
    <source>
        <dbReference type="EMBL" id="EOL42522.1"/>
    </source>
</evidence>
<dbReference type="InterPro" id="IPR027994">
    <property type="entry name" value="WxL_dom"/>
</dbReference>
<dbReference type="Pfam" id="PF13731">
    <property type="entry name" value="WxL"/>
    <property type="match status" value="1"/>
</dbReference>
<feature type="compositionally biased region" description="Low complexity" evidence="1">
    <location>
        <begin position="1128"/>
        <end position="1144"/>
    </location>
</feature>
<feature type="domain" description="WxL" evidence="2">
    <location>
        <begin position="1111"/>
        <end position="1316"/>
    </location>
</feature>
<feature type="region of interest" description="Disordered" evidence="1">
    <location>
        <begin position="160"/>
        <end position="213"/>
    </location>
</feature>
<reference evidence="3 4" key="1">
    <citation type="submission" date="2013-02" db="EMBL/GenBank/DDBJ databases">
        <title>The Genome Sequence of Enterococcus phoeniculicola BAA-412.</title>
        <authorList>
            <consortium name="The Broad Institute Genome Sequencing Platform"/>
            <consortium name="The Broad Institute Genome Sequencing Center for Infectious Disease"/>
            <person name="Earl A.M."/>
            <person name="Gilmore M.S."/>
            <person name="Lebreton F."/>
            <person name="Walker B."/>
            <person name="Young S.K."/>
            <person name="Zeng Q."/>
            <person name="Gargeya S."/>
            <person name="Fitzgerald M."/>
            <person name="Haas B."/>
            <person name="Abouelleil A."/>
            <person name="Alvarado L."/>
            <person name="Arachchi H.M."/>
            <person name="Berlin A.M."/>
            <person name="Chapman S.B."/>
            <person name="Dewar J."/>
            <person name="Goldberg J."/>
            <person name="Griggs A."/>
            <person name="Gujja S."/>
            <person name="Hansen M."/>
            <person name="Howarth C."/>
            <person name="Imamovic A."/>
            <person name="Larimer J."/>
            <person name="McCowan C."/>
            <person name="Murphy C."/>
            <person name="Neiman D."/>
            <person name="Pearson M."/>
            <person name="Priest M."/>
            <person name="Roberts A."/>
            <person name="Saif S."/>
            <person name="Shea T."/>
            <person name="Sisk P."/>
            <person name="Sykes S."/>
            <person name="Wortman J."/>
            <person name="Nusbaum C."/>
            <person name="Birren B."/>
        </authorList>
    </citation>
    <scope>NUCLEOTIDE SEQUENCE [LARGE SCALE GENOMIC DNA]</scope>
    <source>
        <strain evidence="3 4">ATCC BAA-412</strain>
    </source>
</reference>
<comment type="caution">
    <text evidence="3">The sequence shown here is derived from an EMBL/GenBank/DDBJ whole genome shotgun (WGS) entry which is preliminary data.</text>
</comment>
<gene>
    <name evidence="3" type="ORF">UC3_02874</name>
</gene>
<accession>R3W4I6</accession>
<feature type="region of interest" description="Disordered" evidence="1">
    <location>
        <begin position="1116"/>
        <end position="1146"/>
    </location>
</feature>
<protein>
    <recommendedName>
        <fullName evidence="2">WxL domain-containing protein</fullName>
    </recommendedName>
</protein>
<name>R3W4I6_9ENTE</name>